<feature type="modified residue" description="4-aspartylphosphate" evidence="4">
    <location>
        <position position="63"/>
    </location>
</feature>
<evidence type="ECO:0000259" key="6">
    <source>
        <dbReference type="PROSITE" id="PS50110"/>
    </source>
</evidence>
<dbReference type="PRINTS" id="PR00032">
    <property type="entry name" value="HTHARAC"/>
</dbReference>
<dbReference type="InterPro" id="IPR020449">
    <property type="entry name" value="Tscrpt_reg_AraC-type_HTH"/>
</dbReference>
<dbReference type="Gene3D" id="3.40.50.2300">
    <property type="match status" value="1"/>
</dbReference>
<dbReference type="InterPro" id="IPR001789">
    <property type="entry name" value="Sig_transdc_resp-reg_receiver"/>
</dbReference>
<dbReference type="InterPro" id="IPR009057">
    <property type="entry name" value="Homeodomain-like_sf"/>
</dbReference>
<dbReference type="SMART" id="SM00448">
    <property type="entry name" value="REC"/>
    <property type="match status" value="1"/>
</dbReference>
<dbReference type="PANTHER" id="PTHR43280">
    <property type="entry name" value="ARAC-FAMILY TRANSCRIPTIONAL REGULATOR"/>
    <property type="match status" value="1"/>
</dbReference>
<dbReference type="Pfam" id="PF00072">
    <property type="entry name" value="Response_reg"/>
    <property type="match status" value="1"/>
</dbReference>
<keyword evidence="8" id="KW-1185">Reference proteome</keyword>
<evidence type="ECO:0000256" key="4">
    <source>
        <dbReference type="PROSITE-ProRule" id="PRU00169"/>
    </source>
</evidence>
<dbReference type="PANTHER" id="PTHR43280:SF28">
    <property type="entry name" value="HTH-TYPE TRANSCRIPTIONAL ACTIVATOR RHAS"/>
    <property type="match status" value="1"/>
</dbReference>
<gene>
    <name evidence="7" type="ORF">E1757_27265</name>
</gene>
<evidence type="ECO:0000256" key="3">
    <source>
        <dbReference type="ARBA" id="ARBA00023163"/>
    </source>
</evidence>
<name>A0A4R5KDA6_9BACL</name>
<dbReference type="CDD" id="cd17536">
    <property type="entry name" value="REC_YesN-like"/>
    <property type="match status" value="1"/>
</dbReference>
<organism evidence="7 8">
    <name type="scientific">Paenibacillus piri</name>
    <dbReference type="NCBI Taxonomy" id="2547395"/>
    <lineage>
        <taxon>Bacteria</taxon>
        <taxon>Bacillati</taxon>
        <taxon>Bacillota</taxon>
        <taxon>Bacilli</taxon>
        <taxon>Bacillales</taxon>
        <taxon>Paenibacillaceae</taxon>
        <taxon>Paenibacillus</taxon>
    </lineage>
</organism>
<dbReference type="GO" id="GO:0003700">
    <property type="term" value="F:DNA-binding transcription factor activity"/>
    <property type="evidence" value="ECO:0007669"/>
    <property type="project" value="InterPro"/>
</dbReference>
<keyword evidence="1" id="KW-0805">Transcription regulation</keyword>
<evidence type="ECO:0000256" key="2">
    <source>
        <dbReference type="ARBA" id="ARBA00023125"/>
    </source>
</evidence>
<evidence type="ECO:0000313" key="8">
    <source>
        <dbReference type="Proteomes" id="UP000295636"/>
    </source>
</evidence>
<dbReference type="SUPFAM" id="SSF52172">
    <property type="entry name" value="CheY-like"/>
    <property type="match status" value="1"/>
</dbReference>
<keyword evidence="2" id="KW-0238">DNA-binding</keyword>
<dbReference type="PROSITE" id="PS50110">
    <property type="entry name" value="RESPONSE_REGULATORY"/>
    <property type="match status" value="1"/>
</dbReference>
<dbReference type="Gene3D" id="1.10.10.60">
    <property type="entry name" value="Homeodomain-like"/>
    <property type="match status" value="2"/>
</dbReference>
<evidence type="ECO:0000259" key="5">
    <source>
        <dbReference type="PROSITE" id="PS01124"/>
    </source>
</evidence>
<dbReference type="AlphaFoldDB" id="A0A4R5KDA6"/>
<evidence type="ECO:0000256" key="1">
    <source>
        <dbReference type="ARBA" id="ARBA00023015"/>
    </source>
</evidence>
<dbReference type="InterPro" id="IPR018060">
    <property type="entry name" value="HTH_AraC"/>
</dbReference>
<sequence>MHPKEEQRMNILIVDDEAIIRKGLERAIGQFDGFRVVGTADDGESALEWLKSADAPPDLIITDIFMQYIDGLEFIERVSGQYPHIRCAILSGHGEFHLAQKAIDLKVCRYITKPVEPPELFSVLDGIREEIRKERTRYADPLRMEQLTANATLYVRDKLLSDLLEGRLVSASELRDFAGCFPFSLDAHFVGGVVRVCKYGMDLSQRDMLLYSVAVKQLFTEVVLSGTAGFVMIKETGTLVFGTRGAQPDWEALDSFGSLAESVLGIPIAFETGETAHGLLELQPSLAGAVDRLESRINEHFFFPLEQVQQLRLAARAGDIEEMRVAAHAFIHTLLEHNFGMELVLQGFYKLIESMEGLLGQLDIECPKPPQLLHLPLPSVVDYMEKWLDSCISLCGRLKPRPGSDMVHKVMVHMEENYADHSLSLNSLAERVSVHPNYLTHMFRKQTGLSCMQFLARLRMEKAKLLLHEPDLKICEIADRVGYGNPLYFSSYFKKWVGVNPTDYKDGLGTYA</sequence>
<dbReference type="SMART" id="SM00342">
    <property type="entry name" value="HTH_ARAC"/>
    <property type="match status" value="1"/>
</dbReference>
<dbReference type="SUPFAM" id="SSF46689">
    <property type="entry name" value="Homeodomain-like"/>
    <property type="match status" value="2"/>
</dbReference>
<feature type="domain" description="Response regulatory" evidence="6">
    <location>
        <begin position="10"/>
        <end position="128"/>
    </location>
</feature>
<feature type="domain" description="HTH araC/xylS-type" evidence="5">
    <location>
        <begin position="408"/>
        <end position="507"/>
    </location>
</feature>
<dbReference type="PROSITE" id="PS00041">
    <property type="entry name" value="HTH_ARAC_FAMILY_1"/>
    <property type="match status" value="1"/>
</dbReference>
<dbReference type="OrthoDB" id="342399at2"/>
<accession>A0A4R5KDA6</accession>
<keyword evidence="4" id="KW-0597">Phosphoprotein</keyword>
<dbReference type="EMBL" id="SMRT01000017">
    <property type="protein sequence ID" value="TDF93193.1"/>
    <property type="molecule type" value="Genomic_DNA"/>
</dbReference>
<dbReference type="GO" id="GO:0000160">
    <property type="term" value="P:phosphorelay signal transduction system"/>
    <property type="evidence" value="ECO:0007669"/>
    <property type="project" value="InterPro"/>
</dbReference>
<dbReference type="Proteomes" id="UP000295636">
    <property type="component" value="Unassembled WGS sequence"/>
</dbReference>
<dbReference type="GO" id="GO:0043565">
    <property type="term" value="F:sequence-specific DNA binding"/>
    <property type="evidence" value="ECO:0007669"/>
    <property type="project" value="InterPro"/>
</dbReference>
<dbReference type="Pfam" id="PF12833">
    <property type="entry name" value="HTH_18"/>
    <property type="match status" value="1"/>
</dbReference>
<proteinExistence type="predicted"/>
<reference evidence="7 8" key="1">
    <citation type="submission" date="2019-03" db="EMBL/GenBank/DDBJ databases">
        <title>This is whole genome sequence of Paenibacillus sp MS74 strain.</title>
        <authorList>
            <person name="Trinh H.N."/>
        </authorList>
    </citation>
    <scope>NUCLEOTIDE SEQUENCE [LARGE SCALE GENOMIC DNA]</scope>
    <source>
        <strain evidence="7 8">MS74</strain>
    </source>
</reference>
<dbReference type="PROSITE" id="PS01124">
    <property type="entry name" value="HTH_ARAC_FAMILY_2"/>
    <property type="match status" value="1"/>
</dbReference>
<evidence type="ECO:0000313" key="7">
    <source>
        <dbReference type="EMBL" id="TDF93193.1"/>
    </source>
</evidence>
<dbReference type="InterPro" id="IPR011006">
    <property type="entry name" value="CheY-like_superfamily"/>
</dbReference>
<protein>
    <submittedName>
        <fullName evidence="7">Response regulator</fullName>
    </submittedName>
</protein>
<keyword evidence="3" id="KW-0804">Transcription</keyword>
<dbReference type="InterPro" id="IPR018062">
    <property type="entry name" value="HTH_AraC-typ_CS"/>
</dbReference>
<comment type="caution">
    <text evidence="7">The sequence shown here is derived from an EMBL/GenBank/DDBJ whole genome shotgun (WGS) entry which is preliminary data.</text>
</comment>